<dbReference type="EMBL" id="JAULSX010000004">
    <property type="protein sequence ID" value="KAK3492170.1"/>
    <property type="molecule type" value="Genomic_DNA"/>
</dbReference>
<keyword evidence="3" id="KW-1185">Reference proteome</keyword>
<evidence type="ECO:0000313" key="2">
    <source>
        <dbReference type="EMBL" id="KAK3492170.1"/>
    </source>
</evidence>
<feature type="region of interest" description="Disordered" evidence="1">
    <location>
        <begin position="63"/>
        <end position="93"/>
    </location>
</feature>
<dbReference type="Proteomes" id="UP001285908">
    <property type="component" value="Unassembled WGS sequence"/>
</dbReference>
<evidence type="ECO:0000313" key="3">
    <source>
        <dbReference type="Proteomes" id="UP001285908"/>
    </source>
</evidence>
<protein>
    <submittedName>
        <fullName evidence="2">Uncharacterized protein</fullName>
    </submittedName>
</protein>
<organism evidence="2 3">
    <name type="scientific">Neurospora hispaniola</name>
    <dbReference type="NCBI Taxonomy" id="588809"/>
    <lineage>
        <taxon>Eukaryota</taxon>
        <taxon>Fungi</taxon>
        <taxon>Dikarya</taxon>
        <taxon>Ascomycota</taxon>
        <taxon>Pezizomycotina</taxon>
        <taxon>Sordariomycetes</taxon>
        <taxon>Sordariomycetidae</taxon>
        <taxon>Sordariales</taxon>
        <taxon>Sordariaceae</taxon>
        <taxon>Neurospora</taxon>
    </lineage>
</organism>
<sequence>MAADPCPPFSPLALVRGSGTNPVHAVPFHARRHHRGMPNTAAFCSRRDNSGAEKMMHRASKSPSAAQHNVWIPQTPAPPSSIRGRSRDCNRRPGVTVCTPVRAGTYATHRAAASARFSPKETDGRIGETEKDKRVQAACTAPSRLDQLLPPSVLFGVGRTRQIGPSHPLHFCQGVRLCDEKRRLRCHAAIVHSWLVSRVCLLEFS</sequence>
<proteinExistence type="predicted"/>
<accession>A0AAJ0MR75</accession>
<name>A0AAJ0MR75_9PEZI</name>
<reference evidence="2 3" key="1">
    <citation type="journal article" date="2023" name="Mol. Phylogenet. Evol.">
        <title>Genome-scale phylogeny and comparative genomics of the fungal order Sordariales.</title>
        <authorList>
            <person name="Hensen N."/>
            <person name="Bonometti L."/>
            <person name="Westerberg I."/>
            <person name="Brannstrom I.O."/>
            <person name="Guillou S."/>
            <person name="Cros-Aarteil S."/>
            <person name="Calhoun S."/>
            <person name="Haridas S."/>
            <person name="Kuo A."/>
            <person name="Mondo S."/>
            <person name="Pangilinan J."/>
            <person name="Riley R."/>
            <person name="LaButti K."/>
            <person name="Andreopoulos B."/>
            <person name="Lipzen A."/>
            <person name="Chen C."/>
            <person name="Yan M."/>
            <person name="Daum C."/>
            <person name="Ng V."/>
            <person name="Clum A."/>
            <person name="Steindorff A."/>
            <person name="Ohm R.A."/>
            <person name="Martin F."/>
            <person name="Silar P."/>
            <person name="Natvig D.O."/>
            <person name="Lalanne C."/>
            <person name="Gautier V."/>
            <person name="Ament-Velasquez S.L."/>
            <person name="Kruys A."/>
            <person name="Hutchinson M.I."/>
            <person name="Powell A.J."/>
            <person name="Barry K."/>
            <person name="Miller A.N."/>
            <person name="Grigoriev I.V."/>
            <person name="Debuchy R."/>
            <person name="Gladieux P."/>
            <person name="Hiltunen Thoren M."/>
            <person name="Johannesson H."/>
        </authorList>
    </citation>
    <scope>NUCLEOTIDE SEQUENCE [LARGE SCALE GENOMIC DNA]</scope>
    <source>
        <strain evidence="2 3">FGSC 10403</strain>
    </source>
</reference>
<dbReference type="AlphaFoldDB" id="A0AAJ0MR75"/>
<gene>
    <name evidence="2" type="ORF">B0T23DRAFT_135749</name>
</gene>
<evidence type="ECO:0000256" key="1">
    <source>
        <dbReference type="SAM" id="MobiDB-lite"/>
    </source>
</evidence>
<comment type="caution">
    <text evidence="2">The sequence shown here is derived from an EMBL/GenBank/DDBJ whole genome shotgun (WGS) entry which is preliminary data.</text>
</comment>
<dbReference type="GeneID" id="87869889"/>
<dbReference type="RefSeq" id="XP_062692628.1">
    <property type="nucleotide sequence ID" value="XM_062832267.1"/>
</dbReference>